<accession>A0A250XFW0</accession>
<sequence length="726" mass="75506">MYNFKLCQVITVTILLSALRACNANYAYIFLGANVYCNGNFLPVIPGLIKWSCKSGTSNVLIVGTPPPSVPYGYLAYYDNCRAGTCDNTISCTAIIDSTLNSDIPQNGFFNGNSSSGGTVVSGSILNNRADFLVKANYTNNAGSDRTQNKMITLNLNYACGASALTVPSPPPYDPPCTLCSSFCVTSPPRNSNEPPVPSTSNCTALASYMEIYSQNALSALEAGLSFACTSTNSTCVTVCTMGSSIFTGTVCAAMTHSPLTLLELAGALSPYSQFTCGMGYTVMDSCSTCSAPLTPNACQDSSPPSPPTSPSPPRPPPPKPSPPHPSPPKPSPPHPSPPTPSLPTPPACQVCTTFCVQFRPTNNLQPPLPTTGDCPNLAKVMNAYSATFAGSPMSFSCSNINTTCVTACASGSPLSTSAVCREIQSQGPLAIPILASELTHYNGPTISSGCGLALLAADSCSSCRVSSTSLACQDYSPPNPPTPSPTPPPPSPPSPSPPPPSPPPPPPSPSPPSRPPPSPPPPSPPPPPPPSPPPPSPPPPPPPSPPPPPPPPSPPPPPPPKCQPTLSECTSNQLCSNCLNQANPLYQDTGLLNVCGSCLCPNVDTSIQSSCYNCLSWGRPLNSNGQYCTKCSNLYDIPSLGGPAAADQCFSCTVDLDNVCTQQYSCANPPNMTSSGQPYNASVPEIMTCWQCMTLHKWYVWGTYTCGDPVMNSQVDTTITNPLPV</sequence>
<feature type="signal peptide" evidence="2">
    <location>
        <begin position="1"/>
        <end position="24"/>
    </location>
</feature>
<evidence type="ECO:0000256" key="2">
    <source>
        <dbReference type="SAM" id="SignalP"/>
    </source>
</evidence>
<dbReference type="AlphaFoldDB" id="A0A250XFW0"/>
<evidence type="ECO:0000256" key="1">
    <source>
        <dbReference type="SAM" id="MobiDB-lite"/>
    </source>
</evidence>
<dbReference type="EMBL" id="BEGY01000073">
    <property type="protein sequence ID" value="GAX81961.1"/>
    <property type="molecule type" value="Genomic_DNA"/>
</dbReference>
<comment type="caution">
    <text evidence="3">The sequence shown here is derived from an EMBL/GenBank/DDBJ whole genome shotgun (WGS) entry which is preliminary data.</text>
</comment>
<feature type="chain" id="PRO_5012332097" evidence="2">
    <location>
        <begin position="25"/>
        <end position="726"/>
    </location>
</feature>
<keyword evidence="2" id="KW-0732">Signal</keyword>
<name>A0A250XFW0_9CHLO</name>
<gene>
    <name evidence="3" type="ORF">CEUSTIGMA_g9389.t1</name>
</gene>
<feature type="compositionally biased region" description="Pro residues" evidence="1">
    <location>
        <begin position="304"/>
        <end position="343"/>
    </location>
</feature>
<evidence type="ECO:0000313" key="4">
    <source>
        <dbReference type="Proteomes" id="UP000232323"/>
    </source>
</evidence>
<dbReference type="Proteomes" id="UP000232323">
    <property type="component" value="Unassembled WGS sequence"/>
</dbReference>
<feature type="region of interest" description="Disordered" evidence="1">
    <location>
        <begin position="298"/>
        <end position="343"/>
    </location>
</feature>
<dbReference type="OrthoDB" id="559658at2759"/>
<keyword evidence="4" id="KW-1185">Reference proteome</keyword>
<protein>
    <submittedName>
        <fullName evidence="3">Uncharacterized protein</fullName>
    </submittedName>
</protein>
<reference evidence="3 4" key="1">
    <citation type="submission" date="2017-08" db="EMBL/GenBank/DDBJ databases">
        <title>Acidophilic green algal genome provides insights into adaptation to an acidic environment.</title>
        <authorList>
            <person name="Hirooka S."/>
            <person name="Hirose Y."/>
            <person name="Kanesaki Y."/>
            <person name="Higuchi S."/>
            <person name="Fujiwara T."/>
            <person name="Onuma R."/>
            <person name="Era A."/>
            <person name="Ohbayashi R."/>
            <person name="Uzuka A."/>
            <person name="Nozaki H."/>
            <person name="Yoshikawa H."/>
            <person name="Miyagishima S.Y."/>
        </authorList>
    </citation>
    <scope>NUCLEOTIDE SEQUENCE [LARGE SCALE GENOMIC DNA]</scope>
    <source>
        <strain evidence="3 4">NIES-2499</strain>
    </source>
</reference>
<evidence type="ECO:0000313" key="3">
    <source>
        <dbReference type="EMBL" id="GAX81961.1"/>
    </source>
</evidence>
<proteinExistence type="predicted"/>
<dbReference type="PRINTS" id="PR01217">
    <property type="entry name" value="PRICHEXTENSN"/>
</dbReference>
<feature type="compositionally biased region" description="Pro residues" evidence="1">
    <location>
        <begin position="478"/>
        <end position="563"/>
    </location>
</feature>
<organism evidence="3 4">
    <name type="scientific">Chlamydomonas eustigma</name>
    <dbReference type="NCBI Taxonomy" id="1157962"/>
    <lineage>
        <taxon>Eukaryota</taxon>
        <taxon>Viridiplantae</taxon>
        <taxon>Chlorophyta</taxon>
        <taxon>core chlorophytes</taxon>
        <taxon>Chlorophyceae</taxon>
        <taxon>CS clade</taxon>
        <taxon>Chlamydomonadales</taxon>
        <taxon>Chlamydomonadaceae</taxon>
        <taxon>Chlamydomonas</taxon>
    </lineage>
</organism>
<dbReference type="STRING" id="1157962.A0A250XFW0"/>
<feature type="region of interest" description="Disordered" evidence="1">
    <location>
        <begin position="472"/>
        <end position="565"/>
    </location>
</feature>